<name>A0A0R3WLB0_HYDTA</name>
<dbReference type="EMBL" id="UYWX01000364">
    <property type="protein sequence ID" value="VDM18166.1"/>
    <property type="molecule type" value="Genomic_DNA"/>
</dbReference>
<dbReference type="Gene3D" id="1.10.418.10">
    <property type="entry name" value="Calponin-like domain"/>
    <property type="match status" value="2"/>
</dbReference>
<evidence type="ECO:0000256" key="3">
    <source>
        <dbReference type="ARBA" id="ARBA00022737"/>
    </source>
</evidence>
<evidence type="ECO:0000256" key="1">
    <source>
        <dbReference type="ARBA" id="ARBA00004496"/>
    </source>
</evidence>
<evidence type="ECO:0000256" key="2">
    <source>
        <dbReference type="ARBA" id="ARBA00022490"/>
    </source>
</evidence>
<dbReference type="SUPFAM" id="SSF47576">
    <property type="entry name" value="Calponin-homology domain, CH-domain"/>
    <property type="match status" value="1"/>
</dbReference>
<protein>
    <submittedName>
        <fullName evidence="8">Calponin-homology (CH) domain-containing protein</fullName>
    </submittedName>
</protein>
<dbReference type="InterPro" id="IPR051185">
    <property type="entry name" value="ASPM"/>
</dbReference>
<dbReference type="InterPro" id="IPR036872">
    <property type="entry name" value="CH_dom_sf"/>
</dbReference>
<dbReference type="SMART" id="SM00015">
    <property type="entry name" value="IQ"/>
    <property type="match status" value="10"/>
</dbReference>
<evidence type="ECO:0000256" key="4">
    <source>
        <dbReference type="ARBA" id="ARBA00022860"/>
    </source>
</evidence>
<accession>A0A0R3WLB0</accession>
<dbReference type="Proteomes" id="UP000274429">
    <property type="component" value="Unassembled WGS sequence"/>
</dbReference>
<dbReference type="CDD" id="cd21223">
    <property type="entry name" value="CH_ASPM_rpt1"/>
    <property type="match status" value="1"/>
</dbReference>
<dbReference type="GO" id="GO:0000922">
    <property type="term" value="C:spindle pole"/>
    <property type="evidence" value="ECO:0007669"/>
    <property type="project" value="TreeGrafter"/>
</dbReference>
<keyword evidence="4" id="KW-0112">Calmodulin-binding</keyword>
<evidence type="ECO:0000313" key="6">
    <source>
        <dbReference type="EMBL" id="VDM18166.1"/>
    </source>
</evidence>
<evidence type="ECO:0000259" key="5">
    <source>
        <dbReference type="PROSITE" id="PS50021"/>
    </source>
</evidence>
<dbReference type="PROSITE" id="PS50096">
    <property type="entry name" value="IQ"/>
    <property type="match status" value="5"/>
</dbReference>
<dbReference type="GO" id="GO:0005737">
    <property type="term" value="C:cytoplasm"/>
    <property type="evidence" value="ECO:0007669"/>
    <property type="project" value="UniProtKB-SubCell"/>
</dbReference>
<dbReference type="PROSITE" id="PS50021">
    <property type="entry name" value="CH"/>
    <property type="match status" value="2"/>
</dbReference>
<dbReference type="PANTHER" id="PTHR22706:SF1">
    <property type="entry name" value="ASSEMBLY FACTOR FOR SPINDLE MICROTUBULES"/>
    <property type="match status" value="1"/>
</dbReference>
<comment type="subcellular location">
    <subcellularLocation>
        <location evidence="1">Cytoplasm</location>
    </subcellularLocation>
</comment>
<dbReference type="PANTHER" id="PTHR22706">
    <property type="entry name" value="ASSEMBLY FACTOR FOR SPINDLE MICROTUBULES"/>
    <property type="match status" value="1"/>
</dbReference>
<evidence type="ECO:0000313" key="8">
    <source>
        <dbReference type="WBParaSite" id="TTAC_0000154801-mRNA-1"/>
    </source>
</evidence>
<sequence>MSVSRKRWQKPQPLNLFYATKQAFAAHDEDADGPSVSSKFPCASLLPNLVVVSENLNLAPFSKRAVVDFDDSLTVGLPSTRYLRLRNPQSASIIVHCKRYPTSDEFAFFWVFTTKEDTENLPDPETQALVDTSAPAINLTSCKSLHLDPHGDCLLRVIWTPKPGPLPLNQGKNTSLSPSLRHILRFQLSGAAVVEAILIASSVKQSTQGGMKLWKKSRNVLPVRSFGVALQPSRPGVSMAAKERRLRHSSLGLRVLAAFATDRNIRRSHSLDTRVAISVMAAEDFRTPRRSGSAVSDLQRTPENEATTFISPALLSPMVKRDAGVIFASSACCSGNGNTLTSTKTSKSGANIFGWDASAALSSANEAGFTRWLNYLFASGQNAQPSVPNGNPSTRIESSRAAVLRLLRCPTFVAPAHRIEREIDGQRLAVNQDLNFRADKGLQRCICDFFTSHYSPVWLSPCVNVLTELVQSSDVPMVIPPKASALSKRVHKYLFADVPPLPQKRKRANSSGVNEDGAMSFANWNAQGAATYTEHYNQQIVKRCLTLIWLLDQAKVKRLLRLDPCLFNISAPVKSSEEVCQNLGRAYLSRETNLARTLAVLGANLSVVQKPLDEFDFTVTNLAVDLRDGLRLVKLADLLLPDAQKIFPNHKGSLMNLVRFPPISRLQKIHNVQLALSAFESVVGRRGLYTASGKPITERDIVNGHRAKTLSLLWFILLRFQVTALLDPPALRSEIFHLVDVRPTTAISISLRRDIEALLVTNSSLFDGDENNNPFAEMECNQRILFLWAKAVCCTGGYENVKVENLDQSFADGRVLCYILHFYLPTLLPRGLVRNATTLTAQLYPDIPHSLLLHNNVANLRLFQQRLWHLGDVPMLLNVGADLPTTATPISSNSPVAKFNQQCPSAFLPPGIVLTTLAYLASRLICGKGGFSRLRHVVENHAARIIQTRWRQNRAAQGLQTHPMSVAPLLTTPLCPSASTEKSELLESASTITLSESRVIEAVVRIQRAVRTWLRARQLKLRFVVEIQSHARAFLARQRVLARKKQALEAQADAAVIIQSAWRAYAARRRFIKLRSNVIRLQALCRGVLTRRAFRTALMTRLAAVLVIQRWWRGRQLRRRFLLQRQVACWIQHRWRRILARRKRLHLAIQLQATARAYFVRRDVEVKMNAVLTMQRCARRWLALYRKRTIAAYIIQRWWRAMKQRRAFLRTQHAVRCIQHWWRGHLFERQREVAAAITIQRAWRWSRVQRQKCIEERLKRVHIMQMHATAATLIQSTWRRYKVRCQRERLDNVAAMTIQRAWRRHRQKRRSEVREKNF</sequence>
<keyword evidence="7" id="KW-1185">Reference proteome</keyword>
<dbReference type="InterPro" id="IPR000048">
    <property type="entry name" value="IQ_motif_EF-hand-BS"/>
</dbReference>
<dbReference type="GO" id="GO:0051295">
    <property type="term" value="P:establishment of meiotic spindle localization"/>
    <property type="evidence" value="ECO:0007669"/>
    <property type="project" value="TreeGrafter"/>
</dbReference>
<dbReference type="OrthoDB" id="2148418at2759"/>
<organism evidence="8">
    <name type="scientific">Hydatigena taeniaeformis</name>
    <name type="common">Feline tapeworm</name>
    <name type="synonym">Taenia taeniaeformis</name>
    <dbReference type="NCBI Taxonomy" id="6205"/>
    <lineage>
        <taxon>Eukaryota</taxon>
        <taxon>Metazoa</taxon>
        <taxon>Spiralia</taxon>
        <taxon>Lophotrochozoa</taxon>
        <taxon>Platyhelminthes</taxon>
        <taxon>Cestoda</taxon>
        <taxon>Eucestoda</taxon>
        <taxon>Cyclophyllidea</taxon>
        <taxon>Taeniidae</taxon>
        <taxon>Hydatigera</taxon>
    </lineage>
</organism>
<dbReference type="Gene3D" id="1.20.5.190">
    <property type="match status" value="4"/>
</dbReference>
<dbReference type="GO" id="GO:0005516">
    <property type="term" value="F:calmodulin binding"/>
    <property type="evidence" value="ECO:0007669"/>
    <property type="project" value="UniProtKB-KW"/>
</dbReference>
<reference evidence="6 7" key="2">
    <citation type="submission" date="2018-11" db="EMBL/GenBank/DDBJ databases">
        <authorList>
            <consortium name="Pathogen Informatics"/>
        </authorList>
    </citation>
    <scope>NUCLEOTIDE SEQUENCE [LARGE SCALE GENOMIC DNA]</scope>
</reference>
<evidence type="ECO:0000313" key="7">
    <source>
        <dbReference type="Proteomes" id="UP000274429"/>
    </source>
</evidence>
<dbReference type="GO" id="GO:0000278">
    <property type="term" value="P:mitotic cell cycle"/>
    <property type="evidence" value="ECO:0007669"/>
    <property type="project" value="TreeGrafter"/>
</dbReference>
<gene>
    <name evidence="6" type="ORF">TTAC_LOCUS1535</name>
</gene>
<dbReference type="WBParaSite" id="TTAC_0000154801-mRNA-1">
    <property type="protein sequence ID" value="TTAC_0000154801-mRNA-1"/>
    <property type="gene ID" value="TTAC_0000154801"/>
</dbReference>
<dbReference type="STRING" id="6205.A0A0R3WLB0"/>
<dbReference type="InterPro" id="IPR001715">
    <property type="entry name" value="CH_dom"/>
</dbReference>
<proteinExistence type="predicted"/>
<feature type="domain" description="Calponin-homology (CH)" evidence="5">
    <location>
        <begin position="588"/>
        <end position="721"/>
    </location>
</feature>
<dbReference type="Pfam" id="PF00612">
    <property type="entry name" value="IQ"/>
    <property type="match status" value="7"/>
</dbReference>
<keyword evidence="3" id="KW-0677">Repeat</keyword>
<keyword evidence="2" id="KW-0963">Cytoplasm</keyword>
<reference evidence="8" key="1">
    <citation type="submission" date="2017-02" db="UniProtKB">
        <authorList>
            <consortium name="WormBaseParasite"/>
        </authorList>
    </citation>
    <scope>IDENTIFICATION</scope>
</reference>
<dbReference type="CDD" id="cd23767">
    <property type="entry name" value="IQCD"/>
    <property type="match status" value="1"/>
</dbReference>
<dbReference type="GO" id="GO:0007051">
    <property type="term" value="P:spindle organization"/>
    <property type="evidence" value="ECO:0007669"/>
    <property type="project" value="TreeGrafter"/>
</dbReference>
<feature type="domain" description="Calponin-homology (CH)" evidence="5">
    <location>
        <begin position="779"/>
        <end position="908"/>
    </location>
</feature>